<protein>
    <submittedName>
        <fullName evidence="1">Uncharacterized protein</fullName>
    </submittedName>
</protein>
<evidence type="ECO:0000313" key="1">
    <source>
        <dbReference type="EMBL" id="MPC75748.1"/>
    </source>
</evidence>
<organism evidence="1 2">
    <name type="scientific">Portunus trituberculatus</name>
    <name type="common">Swimming crab</name>
    <name type="synonym">Neptunus trituberculatus</name>
    <dbReference type="NCBI Taxonomy" id="210409"/>
    <lineage>
        <taxon>Eukaryota</taxon>
        <taxon>Metazoa</taxon>
        <taxon>Ecdysozoa</taxon>
        <taxon>Arthropoda</taxon>
        <taxon>Crustacea</taxon>
        <taxon>Multicrustacea</taxon>
        <taxon>Malacostraca</taxon>
        <taxon>Eumalacostraca</taxon>
        <taxon>Eucarida</taxon>
        <taxon>Decapoda</taxon>
        <taxon>Pleocyemata</taxon>
        <taxon>Brachyura</taxon>
        <taxon>Eubrachyura</taxon>
        <taxon>Portunoidea</taxon>
        <taxon>Portunidae</taxon>
        <taxon>Portuninae</taxon>
        <taxon>Portunus</taxon>
    </lineage>
</organism>
<reference evidence="1 2" key="1">
    <citation type="submission" date="2019-05" db="EMBL/GenBank/DDBJ databases">
        <title>Another draft genome of Portunus trituberculatus and its Hox gene families provides insights of decapod evolution.</title>
        <authorList>
            <person name="Jeong J.-H."/>
            <person name="Song I."/>
            <person name="Kim S."/>
            <person name="Choi T."/>
            <person name="Kim D."/>
            <person name="Ryu S."/>
            <person name="Kim W."/>
        </authorList>
    </citation>
    <scope>NUCLEOTIDE SEQUENCE [LARGE SCALE GENOMIC DNA]</scope>
    <source>
        <tissue evidence="1">Muscle</tissue>
    </source>
</reference>
<name>A0A5B7I4C8_PORTR</name>
<dbReference type="AlphaFoldDB" id="A0A5B7I4C8"/>
<dbReference type="EMBL" id="VSRR010041784">
    <property type="protein sequence ID" value="MPC75748.1"/>
    <property type="molecule type" value="Genomic_DNA"/>
</dbReference>
<evidence type="ECO:0000313" key="2">
    <source>
        <dbReference type="Proteomes" id="UP000324222"/>
    </source>
</evidence>
<gene>
    <name evidence="1" type="ORF">E2C01_070142</name>
</gene>
<proteinExistence type="predicted"/>
<dbReference type="Proteomes" id="UP000324222">
    <property type="component" value="Unassembled WGS sequence"/>
</dbReference>
<comment type="caution">
    <text evidence="1">The sequence shown here is derived from an EMBL/GenBank/DDBJ whole genome shotgun (WGS) entry which is preliminary data.</text>
</comment>
<keyword evidence="2" id="KW-1185">Reference proteome</keyword>
<accession>A0A5B7I4C8</accession>
<sequence>MIKEKMEIKKMLDQRGEDGWGVRVAVMRNGVAELAEVEVASTRCACGRKYLKKNGRQGFA</sequence>